<dbReference type="Gene3D" id="3.40.50.300">
    <property type="entry name" value="P-loop containing nucleotide triphosphate hydrolases"/>
    <property type="match status" value="1"/>
</dbReference>
<evidence type="ECO:0000313" key="20">
    <source>
        <dbReference type="Proteomes" id="UP000307999"/>
    </source>
</evidence>
<evidence type="ECO:0000256" key="7">
    <source>
        <dbReference type="ARBA" id="ARBA00022519"/>
    </source>
</evidence>
<dbReference type="InterPro" id="IPR003593">
    <property type="entry name" value="AAA+_ATPase"/>
</dbReference>
<dbReference type="PANTHER" id="PTHR30258">
    <property type="entry name" value="TYPE II SECRETION SYSTEM PROTEIN GSPE-RELATED"/>
    <property type="match status" value="1"/>
</dbReference>
<evidence type="ECO:0000259" key="18">
    <source>
        <dbReference type="PROSITE" id="PS00662"/>
    </source>
</evidence>
<accession>A0A4U1B851</accession>
<evidence type="ECO:0000256" key="17">
    <source>
        <dbReference type="SAM" id="MobiDB-lite"/>
    </source>
</evidence>
<dbReference type="GO" id="GO:0005524">
    <property type="term" value="F:ATP binding"/>
    <property type="evidence" value="ECO:0007669"/>
    <property type="project" value="UniProtKB-UniRule"/>
</dbReference>
<dbReference type="GO" id="GO:0015627">
    <property type="term" value="C:type II protein secretion system complex"/>
    <property type="evidence" value="ECO:0007669"/>
    <property type="project" value="UniProtKB-UniRule"/>
</dbReference>
<dbReference type="GO" id="GO:0046872">
    <property type="term" value="F:metal ion binding"/>
    <property type="evidence" value="ECO:0007669"/>
    <property type="project" value="UniProtKB-KW"/>
</dbReference>
<keyword evidence="20" id="KW-1185">Reference proteome</keyword>
<feature type="compositionally biased region" description="Low complexity" evidence="17">
    <location>
        <begin position="1"/>
        <end position="20"/>
    </location>
</feature>
<keyword evidence="6" id="KW-1003">Cell membrane</keyword>
<keyword evidence="12 16" id="KW-0653">Protein transport</keyword>
<evidence type="ECO:0000256" key="9">
    <source>
        <dbReference type="ARBA" id="ARBA00022741"/>
    </source>
</evidence>
<evidence type="ECO:0000256" key="6">
    <source>
        <dbReference type="ARBA" id="ARBA00022475"/>
    </source>
</evidence>
<evidence type="ECO:0000256" key="3">
    <source>
        <dbReference type="ARBA" id="ARBA00004533"/>
    </source>
</evidence>
<protein>
    <recommendedName>
        <fullName evidence="16">Type II secretion system protein E</fullName>
        <shortName evidence="16">T2SS protein E</shortName>
    </recommendedName>
    <alternativeName>
        <fullName evidence="16">Type II traffic warden ATPase</fullName>
    </alternativeName>
</protein>
<dbReference type="InterPro" id="IPR054757">
    <property type="entry name" value="GSPE_N1E"/>
</dbReference>
<keyword evidence="9 16" id="KW-0547">Nucleotide-binding</keyword>
<dbReference type="Pfam" id="PF22341">
    <property type="entry name" value="GSPE_N1E"/>
    <property type="match status" value="1"/>
</dbReference>
<proteinExistence type="inferred from homology"/>
<evidence type="ECO:0000256" key="8">
    <source>
        <dbReference type="ARBA" id="ARBA00022723"/>
    </source>
</evidence>
<dbReference type="SUPFAM" id="SSF160246">
    <property type="entry name" value="EspE N-terminal domain-like"/>
    <property type="match status" value="1"/>
</dbReference>
<name>A0A4U1B851_9GAMM</name>
<dbReference type="AlphaFoldDB" id="A0A4U1B851"/>
<keyword evidence="8" id="KW-0479">Metal-binding</keyword>
<evidence type="ECO:0000256" key="13">
    <source>
        <dbReference type="ARBA" id="ARBA00022967"/>
    </source>
</evidence>
<dbReference type="PANTHER" id="PTHR30258:SF27">
    <property type="entry name" value="BACTERIOPHAGE ADSORPTION PROTEIN B-RELATED"/>
    <property type="match status" value="1"/>
</dbReference>
<comment type="catalytic activity">
    <reaction evidence="15">
        <text>ATP + H2O + cellular proteinSide 1 = ADP + phosphate + cellular proteinSide 2.</text>
        <dbReference type="EC" id="7.4.2.8"/>
    </reaction>
</comment>
<dbReference type="PROSITE" id="PS00662">
    <property type="entry name" value="T2SP_E"/>
    <property type="match status" value="1"/>
</dbReference>
<dbReference type="GO" id="GO:0016887">
    <property type="term" value="F:ATP hydrolysis activity"/>
    <property type="evidence" value="ECO:0007669"/>
    <property type="project" value="TreeGrafter"/>
</dbReference>
<keyword evidence="13" id="KW-1278">Translocase</keyword>
<keyword evidence="14" id="KW-0472">Membrane</keyword>
<evidence type="ECO:0000256" key="15">
    <source>
        <dbReference type="ARBA" id="ARBA00034006"/>
    </source>
</evidence>
<dbReference type="InterPro" id="IPR013369">
    <property type="entry name" value="T2SS_GspE"/>
</dbReference>
<dbReference type="EMBL" id="SWDB01000007">
    <property type="protein sequence ID" value="TKB46676.1"/>
    <property type="molecule type" value="Genomic_DNA"/>
</dbReference>
<dbReference type="Pfam" id="PF00437">
    <property type="entry name" value="T2SSE"/>
    <property type="match status" value="1"/>
</dbReference>
<dbReference type="Gene3D" id="3.30.450.90">
    <property type="match status" value="1"/>
</dbReference>
<dbReference type="InterPro" id="IPR037257">
    <property type="entry name" value="T2SS_E_N_sf"/>
</dbReference>
<feature type="region of interest" description="Disordered" evidence="17">
    <location>
        <begin position="1"/>
        <end position="24"/>
    </location>
</feature>
<dbReference type="OrthoDB" id="9804785at2"/>
<evidence type="ECO:0000256" key="10">
    <source>
        <dbReference type="ARBA" id="ARBA00022833"/>
    </source>
</evidence>
<comment type="cofactor">
    <cofactor evidence="1">
        <name>Zn(2+)</name>
        <dbReference type="ChEBI" id="CHEBI:29105"/>
    </cofactor>
</comment>
<keyword evidence="7" id="KW-0997">Cell inner membrane</keyword>
<dbReference type="SMART" id="SM00382">
    <property type="entry name" value="AAA"/>
    <property type="match status" value="1"/>
</dbReference>
<keyword evidence="10" id="KW-0862">Zinc</keyword>
<sequence length="525" mass="58318">MSQFEQSEQAPEQEVAQQPSTDTEVELGVAEETGADATPHQLPFSFANRNKVLLELRDDGFALHCTSGVTTDVLLEVRRYLGETFVVEQHSDDEFEQLLTLAYQRDSSEAKQMMEDIGKEVNMYSLADEIHEAEDLLNNEDDAPIIKLINAMLSEAIKENASDIHIETFEKVLKIRFRVDGVLREVLQPNRKLASMLVSRIKVMAKLDIAEKRIPQDGRISLRIGGRAVDVRVSTMPSSHGERVVLRLLDKNAARLNLQDLGMTDTIRERFSDIINKPHGIILVTGPTGSGKSTTLYAGLTQIDNTERNILTVEDPIEFDIEGIGQTQVNTKVDMTFARGLRAILRQDPDVVMVGEIRDLETAQISVQASLTGHLVLSTLHTNTAAGAITRLEDMGIEPFLISSSLLGVLAQRLVRTLCDECKESHVPTGEERALMELQPDDEPEIFRAKGCVSCNYSGYRGRTGIHELIVVDDMVRELIQNGKGERAIEKAVRGHTPSIRDDGVNKVLAGLTTLEEVMRVTRES</sequence>
<dbReference type="NCBIfam" id="TIGR02533">
    <property type="entry name" value="type_II_gspE"/>
    <property type="match status" value="1"/>
</dbReference>
<evidence type="ECO:0000256" key="14">
    <source>
        <dbReference type="ARBA" id="ARBA00023136"/>
    </source>
</evidence>
<dbReference type="GO" id="GO:0008564">
    <property type="term" value="F:protein-exporting ATPase activity"/>
    <property type="evidence" value="ECO:0007669"/>
    <property type="project" value="UniProtKB-EC"/>
</dbReference>
<evidence type="ECO:0000256" key="12">
    <source>
        <dbReference type="ARBA" id="ARBA00022927"/>
    </source>
</evidence>
<dbReference type="GO" id="GO:0005886">
    <property type="term" value="C:plasma membrane"/>
    <property type="evidence" value="ECO:0007669"/>
    <property type="project" value="UniProtKB-SubCell"/>
</dbReference>
<evidence type="ECO:0000256" key="4">
    <source>
        <dbReference type="ARBA" id="ARBA00006611"/>
    </source>
</evidence>
<reference evidence="19 20" key="1">
    <citation type="submission" date="2019-04" db="EMBL/GenBank/DDBJ databases">
        <title>Thalassotalea guangxiensis sp. nov., isolated from sediment of the coastal wetland.</title>
        <authorList>
            <person name="Zheng S."/>
            <person name="Zhang D."/>
        </authorList>
    </citation>
    <scope>NUCLEOTIDE SEQUENCE [LARGE SCALE GENOMIC DNA]</scope>
    <source>
        <strain evidence="19 20">ZS-4</strain>
    </source>
</reference>
<dbReference type="FunFam" id="3.30.450.90:FF:000001">
    <property type="entry name" value="Type II secretion system ATPase GspE"/>
    <property type="match status" value="1"/>
</dbReference>
<comment type="similarity">
    <text evidence="4 16">Belongs to the GSP E family.</text>
</comment>
<comment type="caution">
    <text evidence="19">The sequence shown here is derived from an EMBL/GenBank/DDBJ whole genome shotgun (WGS) entry which is preliminary data.</text>
</comment>
<evidence type="ECO:0000256" key="16">
    <source>
        <dbReference type="RuleBase" id="RU366070"/>
    </source>
</evidence>
<dbReference type="SUPFAM" id="SSF52540">
    <property type="entry name" value="P-loop containing nucleoside triphosphate hydrolases"/>
    <property type="match status" value="1"/>
</dbReference>
<evidence type="ECO:0000256" key="1">
    <source>
        <dbReference type="ARBA" id="ARBA00001947"/>
    </source>
</evidence>
<feature type="domain" description="Bacterial type II secretion system protein E" evidence="18">
    <location>
        <begin position="345"/>
        <end position="359"/>
    </location>
</feature>
<dbReference type="InterPro" id="IPR027417">
    <property type="entry name" value="P-loop_NTPase"/>
</dbReference>
<comment type="function">
    <text evidence="2 16">ATPase component of the type II secretion system required for the energy-dependent secretion of extracellular factors such as proteases and toxins from the periplasm. Acts as a molecular motor to provide the energy that is required for assembly of the pseudopilus and the extrusion of substrates generated in the cytoplasm.</text>
</comment>
<dbReference type="CDD" id="cd01129">
    <property type="entry name" value="PulE-GspE-like"/>
    <property type="match status" value="1"/>
</dbReference>
<comment type="subcellular location">
    <subcellularLocation>
        <location evidence="3 16">Cell inner membrane</location>
    </subcellularLocation>
</comment>
<dbReference type="Gene3D" id="3.30.300.160">
    <property type="entry name" value="Type II secretion system, protein E, N-terminal domain"/>
    <property type="match status" value="1"/>
</dbReference>
<dbReference type="GO" id="GO:0015628">
    <property type="term" value="P:protein secretion by the type II secretion system"/>
    <property type="evidence" value="ECO:0007669"/>
    <property type="project" value="UniProtKB-UniRule"/>
</dbReference>
<keyword evidence="11 16" id="KW-0067">ATP-binding</keyword>
<evidence type="ECO:0000256" key="11">
    <source>
        <dbReference type="ARBA" id="ARBA00022840"/>
    </source>
</evidence>
<evidence type="ECO:0000256" key="2">
    <source>
        <dbReference type="ARBA" id="ARBA00003288"/>
    </source>
</evidence>
<organism evidence="19 20">
    <name type="scientific">Thalassotalea mangrovi</name>
    <dbReference type="NCBI Taxonomy" id="2572245"/>
    <lineage>
        <taxon>Bacteria</taxon>
        <taxon>Pseudomonadati</taxon>
        <taxon>Pseudomonadota</taxon>
        <taxon>Gammaproteobacteria</taxon>
        <taxon>Alteromonadales</taxon>
        <taxon>Colwelliaceae</taxon>
        <taxon>Thalassotalea</taxon>
    </lineage>
</organism>
<gene>
    <name evidence="19" type="primary">gspE</name>
    <name evidence="19" type="ORF">E8M12_03735</name>
</gene>
<keyword evidence="5 16" id="KW-0813">Transport</keyword>
<dbReference type="InterPro" id="IPR001482">
    <property type="entry name" value="T2SS/T4SS_dom"/>
</dbReference>
<evidence type="ECO:0000313" key="19">
    <source>
        <dbReference type="EMBL" id="TKB46676.1"/>
    </source>
</evidence>
<dbReference type="Proteomes" id="UP000307999">
    <property type="component" value="Unassembled WGS sequence"/>
</dbReference>
<evidence type="ECO:0000256" key="5">
    <source>
        <dbReference type="ARBA" id="ARBA00022448"/>
    </source>
</evidence>
<dbReference type="FunFam" id="3.40.50.300:FF:000398">
    <property type="entry name" value="Type IV pilus assembly ATPase PilB"/>
    <property type="match status" value="1"/>
</dbReference>